<proteinExistence type="predicted"/>
<organism evidence="1 2">
    <name type="scientific">Dibothriocephalus latus</name>
    <name type="common">Fish tapeworm</name>
    <name type="synonym">Diphyllobothrium latum</name>
    <dbReference type="NCBI Taxonomy" id="60516"/>
    <lineage>
        <taxon>Eukaryota</taxon>
        <taxon>Metazoa</taxon>
        <taxon>Spiralia</taxon>
        <taxon>Lophotrochozoa</taxon>
        <taxon>Platyhelminthes</taxon>
        <taxon>Cestoda</taxon>
        <taxon>Eucestoda</taxon>
        <taxon>Diphyllobothriidea</taxon>
        <taxon>Diphyllobothriidae</taxon>
        <taxon>Dibothriocephalus</taxon>
    </lineage>
</organism>
<dbReference type="Proteomes" id="UP000281553">
    <property type="component" value="Unassembled WGS sequence"/>
</dbReference>
<evidence type="ECO:0000313" key="1">
    <source>
        <dbReference type="EMBL" id="VDK36899.1"/>
    </source>
</evidence>
<evidence type="ECO:0000313" key="2">
    <source>
        <dbReference type="Proteomes" id="UP000281553"/>
    </source>
</evidence>
<name>A0A3P6PLU2_DIBLA</name>
<keyword evidence="2" id="KW-1185">Reference proteome</keyword>
<accession>A0A3P6PLU2</accession>
<gene>
    <name evidence="1" type="ORF">DILT_LOCUS821</name>
</gene>
<dbReference type="AlphaFoldDB" id="A0A3P6PLU2"/>
<sequence>MYQILIGTQLDRVEETTEEQELEDFKVSVASDSLCSV</sequence>
<dbReference type="EMBL" id="UYRU01004078">
    <property type="protein sequence ID" value="VDK36899.1"/>
    <property type="molecule type" value="Genomic_DNA"/>
</dbReference>
<reference evidence="1 2" key="1">
    <citation type="submission" date="2018-11" db="EMBL/GenBank/DDBJ databases">
        <authorList>
            <consortium name="Pathogen Informatics"/>
        </authorList>
    </citation>
    <scope>NUCLEOTIDE SEQUENCE [LARGE SCALE GENOMIC DNA]</scope>
</reference>
<protein>
    <submittedName>
        <fullName evidence="1">Uncharacterized protein</fullName>
    </submittedName>
</protein>